<dbReference type="CDD" id="cd03220">
    <property type="entry name" value="ABC_KpsT_Wzt"/>
    <property type="match status" value="1"/>
</dbReference>
<dbReference type="Pfam" id="PF00005">
    <property type="entry name" value="ABC_tran"/>
    <property type="match status" value="1"/>
</dbReference>
<dbReference type="SUPFAM" id="SSF52540">
    <property type="entry name" value="P-loop containing nucleoside triphosphate hydrolases"/>
    <property type="match status" value="1"/>
</dbReference>
<keyword evidence="2" id="KW-0813">Transport</keyword>
<dbReference type="InterPro" id="IPR003439">
    <property type="entry name" value="ABC_transporter-like_ATP-bd"/>
</dbReference>
<feature type="domain" description="ABC transporter" evidence="5">
    <location>
        <begin position="26"/>
        <end position="246"/>
    </location>
</feature>
<dbReference type="CDD" id="cd10147">
    <property type="entry name" value="Wzt_C-like"/>
    <property type="match status" value="1"/>
</dbReference>
<evidence type="ECO:0000313" key="6">
    <source>
        <dbReference type="EMBL" id="ALN59586.1"/>
    </source>
</evidence>
<protein>
    <submittedName>
        <fullName evidence="6">ABC transporter, ATP-binding protein</fullName>
    </submittedName>
</protein>
<dbReference type="GO" id="GO:0005524">
    <property type="term" value="F:ATP binding"/>
    <property type="evidence" value="ECO:0007669"/>
    <property type="project" value="UniProtKB-KW"/>
</dbReference>
<keyword evidence="3" id="KW-0547">Nucleotide-binding</keyword>
<evidence type="ECO:0000313" key="7">
    <source>
        <dbReference type="Proteomes" id="UP000061569"/>
    </source>
</evidence>
<dbReference type="Gene3D" id="3.40.50.300">
    <property type="entry name" value="P-loop containing nucleotide triphosphate hydrolases"/>
    <property type="match status" value="1"/>
</dbReference>
<evidence type="ECO:0000256" key="1">
    <source>
        <dbReference type="ARBA" id="ARBA00005417"/>
    </source>
</evidence>
<proteinExistence type="inferred from homology"/>
<reference evidence="6 7" key="1">
    <citation type="submission" date="2015-11" db="EMBL/GenBank/DDBJ databases">
        <title>Genome sequences of Lysobacter enzymogenes strain C3 and Lysobacter antibioticus ATCC 29479.</title>
        <authorList>
            <person name="Kobayashi D.Y."/>
        </authorList>
    </citation>
    <scope>NUCLEOTIDE SEQUENCE [LARGE SCALE GENOMIC DNA]</scope>
    <source>
        <strain evidence="6 7">C3</strain>
    </source>
</reference>
<dbReference type="KEGG" id="lez:GLE_4245"/>
<dbReference type="PANTHER" id="PTHR46743:SF2">
    <property type="entry name" value="TEICHOIC ACIDS EXPORT ATP-BINDING PROTEIN TAGH"/>
    <property type="match status" value="1"/>
</dbReference>
<dbReference type="InterPro" id="IPR017871">
    <property type="entry name" value="ABC_transporter-like_CS"/>
</dbReference>
<dbReference type="PROSITE" id="PS00211">
    <property type="entry name" value="ABC_TRANSPORTER_1"/>
    <property type="match status" value="1"/>
</dbReference>
<evidence type="ECO:0000259" key="5">
    <source>
        <dbReference type="PROSITE" id="PS50893"/>
    </source>
</evidence>
<dbReference type="STRING" id="69.GLE_4245"/>
<dbReference type="GO" id="GO:0016020">
    <property type="term" value="C:membrane"/>
    <property type="evidence" value="ECO:0007669"/>
    <property type="project" value="InterPro"/>
</dbReference>
<dbReference type="GO" id="GO:0016887">
    <property type="term" value="F:ATP hydrolysis activity"/>
    <property type="evidence" value="ECO:0007669"/>
    <property type="project" value="InterPro"/>
</dbReference>
<dbReference type="EMBL" id="CP013140">
    <property type="protein sequence ID" value="ALN59586.1"/>
    <property type="molecule type" value="Genomic_DNA"/>
</dbReference>
<dbReference type="Pfam" id="PF14524">
    <property type="entry name" value="Wzt_C"/>
    <property type="match status" value="1"/>
</dbReference>
<dbReference type="InterPro" id="IPR027417">
    <property type="entry name" value="P-loop_NTPase"/>
</dbReference>
<dbReference type="Proteomes" id="UP000061569">
    <property type="component" value="Chromosome"/>
</dbReference>
<evidence type="ECO:0000256" key="4">
    <source>
        <dbReference type="ARBA" id="ARBA00022840"/>
    </source>
</evidence>
<dbReference type="PANTHER" id="PTHR46743">
    <property type="entry name" value="TEICHOIC ACIDS EXPORT ATP-BINDING PROTEIN TAGH"/>
    <property type="match status" value="1"/>
</dbReference>
<dbReference type="InterPro" id="IPR015860">
    <property type="entry name" value="ABC_transpr_TagH-like"/>
</dbReference>
<gene>
    <name evidence="6" type="ORF">GLE_4245</name>
</gene>
<name>A0A0S2DM63_LYSEN</name>
<dbReference type="PATRIC" id="fig|69.6.peg.4186"/>
<sequence>MSGPVMVVEKVGKSYVEYASELQRFARWFGIPVKPRHEHWVIRDVSFSVHQGESIGIIGQNGAGKSTLLKMITGTTKPSAGRVSVNGRVSALLELGLGFNGELTGRQNVVHAAGLMGLPQDQIEALMPQIEDFAEVGEYFDQAVRTYSSGMQMRVAFAVATAVRPDVLIVDEALSVGDTYFVHKCFKRIHEFRDAGTTLLIVSHDAVAIQALCDRAILLDGGKAVLDSDPYEVFDYYNALIAQRENSSVKTELSKDGKVATESGTGEAEIVDLQLLDEGGAPVEFVGVGHPVTLRARVRVHQTLERLVFGYMIRDRLGQALYGTNTHHTGQANEQLQAGSEVEFRVRFPANLGVGTYSFSVALTGAETHLQKNYQWRDLALVFTVANLDKPMFVGTAWIPPVIEVAASAAPARPEAVR</sequence>
<dbReference type="Gene3D" id="2.70.50.60">
    <property type="entry name" value="abc- transporter (atp binding component) like domain"/>
    <property type="match status" value="1"/>
</dbReference>
<dbReference type="InterPro" id="IPR003593">
    <property type="entry name" value="AAA+_ATPase"/>
</dbReference>
<dbReference type="AlphaFoldDB" id="A0A0S2DM63"/>
<organism evidence="6 7">
    <name type="scientific">Lysobacter enzymogenes</name>
    <dbReference type="NCBI Taxonomy" id="69"/>
    <lineage>
        <taxon>Bacteria</taxon>
        <taxon>Pseudomonadati</taxon>
        <taxon>Pseudomonadota</taxon>
        <taxon>Gammaproteobacteria</taxon>
        <taxon>Lysobacterales</taxon>
        <taxon>Lysobacteraceae</taxon>
        <taxon>Lysobacter</taxon>
    </lineage>
</organism>
<comment type="similarity">
    <text evidence="1">Belongs to the ABC transporter superfamily.</text>
</comment>
<dbReference type="InterPro" id="IPR050683">
    <property type="entry name" value="Bact_Polysacc_Export_ATP-bd"/>
</dbReference>
<dbReference type="InterPro" id="IPR029439">
    <property type="entry name" value="Wzt_C"/>
</dbReference>
<keyword evidence="4 6" id="KW-0067">ATP-binding</keyword>
<evidence type="ECO:0000256" key="2">
    <source>
        <dbReference type="ARBA" id="ARBA00022448"/>
    </source>
</evidence>
<dbReference type="PROSITE" id="PS50893">
    <property type="entry name" value="ABC_TRANSPORTER_2"/>
    <property type="match status" value="1"/>
</dbReference>
<accession>A0A0S2DM63</accession>
<dbReference type="SMART" id="SM00382">
    <property type="entry name" value="AAA"/>
    <property type="match status" value="1"/>
</dbReference>
<evidence type="ECO:0000256" key="3">
    <source>
        <dbReference type="ARBA" id="ARBA00022741"/>
    </source>
</evidence>
<dbReference type="GO" id="GO:0140359">
    <property type="term" value="F:ABC-type transporter activity"/>
    <property type="evidence" value="ECO:0007669"/>
    <property type="project" value="InterPro"/>
</dbReference>